<dbReference type="Proteomes" id="UP000464468">
    <property type="component" value="Chromosome"/>
</dbReference>
<sequence length="74" mass="9020">MKRGDAEKAIRSLVHDWAREHYRPASPEDFPRFSEFWSWLERVMPEATNFRGVERARDVAEHWFDEELGQTWRN</sequence>
<dbReference type="AlphaFoldDB" id="A0A7Z2S833"/>
<gene>
    <name evidence="1" type="ORF">GVO57_09370</name>
</gene>
<dbReference type="KEGG" id="schy:GVO57_09370"/>
<keyword evidence="2" id="KW-1185">Reference proteome</keyword>
<protein>
    <submittedName>
        <fullName evidence="1">Uncharacterized protein</fullName>
    </submittedName>
</protein>
<name>A0A7Z2S833_9SPHN</name>
<dbReference type="EMBL" id="CP047895">
    <property type="protein sequence ID" value="QHL90991.1"/>
    <property type="molecule type" value="Genomic_DNA"/>
</dbReference>
<organism evidence="1 2">
    <name type="scientific">Sphingomonas changnyeongensis</name>
    <dbReference type="NCBI Taxonomy" id="2698679"/>
    <lineage>
        <taxon>Bacteria</taxon>
        <taxon>Pseudomonadati</taxon>
        <taxon>Pseudomonadota</taxon>
        <taxon>Alphaproteobacteria</taxon>
        <taxon>Sphingomonadales</taxon>
        <taxon>Sphingomonadaceae</taxon>
        <taxon>Sphingomonas</taxon>
    </lineage>
</organism>
<reference evidence="1 2" key="1">
    <citation type="submission" date="2020-01" db="EMBL/GenBank/DDBJ databases">
        <title>Sphingomonas sp. C33 whole genome sequece.</title>
        <authorList>
            <person name="Park C."/>
        </authorList>
    </citation>
    <scope>NUCLEOTIDE SEQUENCE [LARGE SCALE GENOMIC DNA]</scope>
    <source>
        <strain evidence="1 2">C33</strain>
    </source>
</reference>
<accession>A0A7Z2S833</accession>
<evidence type="ECO:0000313" key="2">
    <source>
        <dbReference type="Proteomes" id="UP000464468"/>
    </source>
</evidence>
<proteinExistence type="predicted"/>
<evidence type="ECO:0000313" key="1">
    <source>
        <dbReference type="EMBL" id="QHL90991.1"/>
    </source>
</evidence>